<protein>
    <submittedName>
        <fullName evidence="1">Uncharacterized protein</fullName>
    </submittedName>
</protein>
<accession>A0A0F9RAD7</accession>
<comment type="caution">
    <text evidence="1">The sequence shown here is derived from an EMBL/GenBank/DDBJ whole genome shotgun (WGS) entry which is preliminary data.</text>
</comment>
<name>A0A0F9RAD7_9ZZZZ</name>
<dbReference type="EMBL" id="LAZR01000969">
    <property type="protein sequence ID" value="KKN53480.1"/>
    <property type="molecule type" value="Genomic_DNA"/>
</dbReference>
<dbReference type="AlphaFoldDB" id="A0A0F9RAD7"/>
<proteinExistence type="predicted"/>
<reference evidence="1" key="1">
    <citation type="journal article" date="2015" name="Nature">
        <title>Complex archaea that bridge the gap between prokaryotes and eukaryotes.</title>
        <authorList>
            <person name="Spang A."/>
            <person name="Saw J.H."/>
            <person name="Jorgensen S.L."/>
            <person name="Zaremba-Niedzwiedzka K."/>
            <person name="Martijn J."/>
            <person name="Lind A.E."/>
            <person name="van Eijk R."/>
            <person name="Schleper C."/>
            <person name="Guy L."/>
            <person name="Ettema T.J."/>
        </authorList>
    </citation>
    <scope>NUCLEOTIDE SEQUENCE</scope>
</reference>
<gene>
    <name evidence="1" type="ORF">LCGC14_0601770</name>
</gene>
<organism evidence="1">
    <name type="scientific">marine sediment metagenome</name>
    <dbReference type="NCBI Taxonomy" id="412755"/>
    <lineage>
        <taxon>unclassified sequences</taxon>
        <taxon>metagenomes</taxon>
        <taxon>ecological metagenomes</taxon>
    </lineage>
</organism>
<evidence type="ECO:0000313" key="1">
    <source>
        <dbReference type="EMBL" id="KKN53480.1"/>
    </source>
</evidence>
<sequence>MNKRYPGRPNYTGPKKGYFLLPYHDTLVTRMTNIFERLDTIDRTKSKKQISWRRHCIVYVQPSKLPLKVLAACTVYWRAYIAWTKALINHRASFVAYMTRHKAGLALRKILKTHDKELTVLLTKYVPDHTWNGKEIEFKE</sequence>